<accession>A0A7U4H5L0</accession>
<protein>
    <submittedName>
        <fullName evidence="1">Uncharacterized protein</fullName>
    </submittedName>
</protein>
<evidence type="ECO:0000313" key="2">
    <source>
        <dbReference type="Proteomes" id="UP000028505"/>
    </source>
</evidence>
<proteinExistence type="predicted"/>
<organism evidence="1 2">
    <name type="scientific">Bifidobacterium longum</name>
    <dbReference type="NCBI Taxonomy" id="216816"/>
    <lineage>
        <taxon>Bacteria</taxon>
        <taxon>Bacillati</taxon>
        <taxon>Actinomycetota</taxon>
        <taxon>Actinomycetes</taxon>
        <taxon>Bifidobacteriales</taxon>
        <taxon>Bifidobacteriaceae</taxon>
        <taxon>Bifidobacterium</taxon>
    </lineage>
</organism>
<reference evidence="1 2" key="2">
    <citation type="submission" date="2014-07" db="EMBL/GenBank/DDBJ databases">
        <title>Bifidobacterium longum genome.</title>
        <authorList>
            <person name="Yuan J."/>
            <person name="Wei X."/>
            <person name="Li H."/>
            <person name="Liu W."/>
            <person name="Wang X."/>
        </authorList>
    </citation>
    <scope>NUCLEOTIDE SEQUENCE [LARGE SCALE GENOMIC DNA]</scope>
    <source>
        <strain evidence="1 2">BXY01</strain>
    </source>
</reference>
<sequence length="89" mass="10618">MALGKNLKYLYPMTQIIQLHHGAPSMGKMDQEKPHYQRLYGIIPILMAYPLRPIYRKFLLLPRTVFHQRIVMYLMKTLLIKKFDSIKTI</sequence>
<reference evidence="1 2" key="1">
    <citation type="submission" date="2014-06" db="EMBL/GenBank/DDBJ databases">
        <authorList>
            <person name="Zhao X."/>
        </authorList>
    </citation>
    <scope>NUCLEOTIDE SEQUENCE [LARGE SCALE GENOMIC DNA]</scope>
    <source>
        <strain evidence="1 2">BXY01</strain>
    </source>
</reference>
<name>A0A7U4H5L0_BIFLN</name>
<dbReference type="EMBL" id="CP008885">
    <property type="protein sequence ID" value="AIF90472.1"/>
    <property type="molecule type" value="Genomic_DNA"/>
</dbReference>
<evidence type="ECO:0000313" key="1">
    <source>
        <dbReference type="EMBL" id="AIF90472.1"/>
    </source>
</evidence>
<dbReference type="Proteomes" id="UP000028505">
    <property type="component" value="Chromosome"/>
</dbReference>
<gene>
    <name evidence="1" type="ORF">GS08_04850</name>
</gene>
<dbReference type="AlphaFoldDB" id="A0A7U4H5L0"/>
<dbReference type="KEGG" id="blx:GS08_04850"/>